<reference evidence="4" key="1">
    <citation type="submission" date="2020-06" db="EMBL/GenBank/DDBJ databases">
        <title>Unique genomic features of the anaerobic methanotrophic archaea.</title>
        <authorList>
            <person name="Chadwick G.L."/>
            <person name="Skennerton C.T."/>
            <person name="Laso-Perez R."/>
            <person name="Leu A.O."/>
            <person name="Speth D.R."/>
            <person name="Yu H."/>
            <person name="Morgan-Lang C."/>
            <person name="Hatzenpichler R."/>
            <person name="Goudeau D."/>
            <person name="Malmstrom R."/>
            <person name="Brazelton W.J."/>
            <person name="Woyke T."/>
            <person name="Hallam S.J."/>
            <person name="Tyson G.W."/>
            <person name="Wegener G."/>
            <person name="Boetius A."/>
            <person name="Orphan V."/>
        </authorList>
    </citation>
    <scope>NUCLEOTIDE SEQUENCE</scope>
</reference>
<dbReference type="GO" id="GO:0004553">
    <property type="term" value="F:hydrolase activity, hydrolyzing O-glycosyl compounds"/>
    <property type="evidence" value="ECO:0007669"/>
    <property type="project" value="InterPro"/>
</dbReference>
<dbReference type="SUPFAM" id="SSF89260">
    <property type="entry name" value="Collagen-binding domain"/>
    <property type="match status" value="1"/>
</dbReference>
<dbReference type="SUPFAM" id="SSF63446">
    <property type="entry name" value="Type I dockerin domain"/>
    <property type="match status" value="1"/>
</dbReference>
<dbReference type="GO" id="GO:0000272">
    <property type="term" value="P:polysaccharide catabolic process"/>
    <property type="evidence" value="ECO:0007669"/>
    <property type="project" value="InterPro"/>
</dbReference>
<dbReference type="Pfam" id="PF17963">
    <property type="entry name" value="Big_9"/>
    <property type="match status" value="2"/>
</dbReference>
<feature type="domain" description="DUF7901" evidence="3">
    <location>
        <begin position="3"/>
        <end position="141"/>
    </location>
</feature>
<proteinExistence type="predicted"/>
<dbReference type="Gene3D" id="2.60.40.3440">
    <property type="match status" value="2"/>
</dbReference>
<dbReference type="Gene3D" id="3.40.50.1460">
    <property type="match status" value="1"/>
</dbReference>
<dbReference type="Gene3D" id="2.60.120.380">
    <property type="match status" value="1"/>
</dbReference>
<dbReference type="InterPro" id="IPR036439">
    <property type="entry name" value="Dockerin_dom_sf"/>
</dbReference>
<dbReference type="CDD" id="cd14256">
    <property type="entry name" value="Dockerin_I"/>
    <property type="match status" value="1"/>
</dbReference>
<feature type="region of interest" description="Disordered" evidence="1">
    <location>
        <begin position="1"/>
        <end position="20"/>
    </location>
</feature>
<dbReference type="NCBIfam" id="NF012211">
    <property type="entry name" value="tand_rpt_95"/>
    <property type="match status" value="2"/>
</dbReference>
<feature type="compositionally biased region" description="Pro residues" evidence="1">
    <location>
        <begin position="8"/>
        <end position="20"/>
    </location>
</feature>
<evidence type="ECO:0000259" key="2">
    <source>
        <dbReference type="Pfam" id="PF20009"/>
    </source>
</evidence>
<feature type="domain" description="DUF7901" evidence="3">
    <location>
        <begin position="720"/>
        <end position="935"/>
    </location>
</feature>
<feature type="domain" description="GEVED" evidence="2">
    <location>
        <begin position="602"/>
        <end position="711"/>
    </location>
</feature>
<feature type="region of interest" description="Disordered" evidence="1">
    <location>
        <begin position="348"/>
        <end position="378"/>
    </location>
</feature>
<evidence type="ECO:0000259" key="3">
    <source>
        <dbReference type="Pfam" id="PF25470"/>
    </source>
</evidence>
<evidence type="ECO:0000256" key="1">
    <source>
        <dbReference type="SAM" id="MobiDB-lite"/>
    </source>
</evidence>
<dbReference type="EMBL" id="MT631563">
    <property type="protein sequence ID" value="QNO54133.1"/>
    <property type="molecule type" value="Genomic_DNA"/>
</dbReference>
<dbReference type="Pfam" id="PF20009">
    <property type="entry name" value="GEVED"/>
    <property type="match status" value="4"/>
</dbReference>
<dbReference type="Gene3D" id="1.10.1330.10">
    <property type="entry name" value="Dockerin domain"/>
    <property type="match status" value="1"/>
</dbReference>
<name>A0A7G9Z1J9_9EURY</name>
<sequence length="2007" mass="218798">MHWEQENPGPPEKPLPPPPDVSEFKFSFHKDVPAGTDPDMPWSHPGVLIREVWMAHDAVKERYWDSVPHTDVQGVVWWEHKFYYIAPLKEPFEQEKGTIYWLDIGAKPADDEWYWGWETSVNHWNDNAVRGWNDGSWWECLGTAPIDFEDLTLGTEYKVGDTFTTSDIPVAVEPFQQSGGGWTSTGYAMVMNGGQAGGSGNEMNVNNVNLDFSFGTPVKRLSLLFGEYGDNLNIKVNENFRNFNDFADINGLMIDGVHVTVVDLGDGKGQLILTGIIEQFATGGQELWIDDVEFVRRVDMAFALMTETETTRMDWGDAPDGMTALGYPTLAMNNGARHVIAGLWLGDRMDNPDAEPDGQPDPDALGDDNDGNDDENGVVFNTPLVSGQLAEVTVTASAQGILQGWIDFNADRDWADPGEHIFVNKPLVAGPNVLTFTVPATAAQADVVTFARFRFSRMRDLSFDGLARDGEVEDYAVRFEVRPTADLGDAPDSTSGFSASMTAYPGVQANFPTVYGTGSPPHGPIHRQPRALAFLGQSVSLESEADIGPDGDGVNNIKPQNDMANLDGADDGVILPLVLVHCEPNTFDYVVTVVNPLYRSIYANVWFDWNRDGDWDDVMRCPGDAGTVPVPAPEWAVQNQQLHLSGTGVFTFTTPRFRAWLPPSVEAEPSARWMRITLSEREWAPTVDAPGSGGSGPAGGYRYGETEDYPVKCVQSEPNTKWIQLPDLTPNGIDIKVDDMRILADDFECTAPSLLTDVHFWGSWKDDRKGKIENIRLSIHSDDPVGIGGTDSDNKFSKPDKPFWKGDFGPDEFEESLYHTATDRGEWWWDPAKEELIEGGDKQVWRYDIEIDPDEAFFQRGTSKRPTIYWLDIRVTTTDGEFGWKTRQWPDHFMDDAVWDYDSELSRMWNELRYPEGHPYHGLEPNSIDMAFMLTFEELDWGDALDGMAALGYPTLATSNGASHIIDPKVHLGRWVEADEDGRPSLGAIGDDITDGTDDEDGVAIPPMRVGATTCIRVFASVNGYLNAWFDWNADGDWDDKGEYVISERPIPAGPSLHNILVPDASKPGSSYARFRFSTRALKAVLPEPLYGGRAPDGEVEDYMFRTYPAGPDHFEPNNDFETAFDLGGLNQDRRGLGIHEPGGVDWFKWTALNKGPVNFSVNFDDQMGDLKLELYDSQKNLLATSEAGPGSEQILWDVQADESYYVQVRAADTEMTMADYGMRAELLWGRENYALLFSGGGSRYGNHARYYNNIKEMYETLVDDYDLDPDKIWILYADGTNPAVDRSDGLNSDMSYVATGTVVLPGTRANLESVLTTTLPGPVDGNDHFLFYAFDHGGGSSDPAITGEETLTGWGSGDHTDDDELEDWLNQVGAGHTTIVHTQCFAGGMLDNLLPLTSSTFGCAATNHYESSWGDGFAGAFADALRYGYENTYDAYVYAHDHDPYAGSMEHPWAASTSNFPIFWEDNLLPRPRVDGIILCRRFVPPWEPVCITHDILLAQVMPGKPDISGMEATHFRIEAVNSGSLIKNGEPVIPGKTMVRYGESIVWKPPARINSAEEAGEADVFDAFTIRAADGATVSDNSVTITISTDPAGELVAVDDTVEIDEDAENVIIKVLANDSGNGTLVATGVGQPQRGVASLAEGHVSYTPGPNFHGSDQFTYSVTDSALNTGTATVIVVVRSVNDPPEAYDDHLIVVMDSVNNTIDVLVNDYDLDPDPLTALPGSIPESGSMTMNADSTFSYTPDAGYTGSDSFTYLACDGTDQSMATVMITVTEDADSDWGDAPEFSGSMGGGYSTRAANGGANHTIGGPWLGETVPDGEADGHPNSAAMGDDNNNIDDEDGISIPSLQQGKTAAIEIVVGGGGGYVDAWIDWNGNHLWEHPQEQIHAGHLPDGGHTISVSVPDASITGQTFARFRISSDGGLTPVGSAPDGEVEDCGVHIQTSSGCGDLNGDGEVTAADAVIALEITAGSHPFDPAADVSGDGQVTSLDALMIMQAASDAIEIC</sequence>
<dbReference type="Pfam" id="PF25470">
    <property type="entry name" value="DUF7901"/>
    <property type="match status" value="2"/>
</dbReference>
<evidence type="ECO:0008006" key="5">
    <source>
        <dbReference type="Google" id="ProtNLM"/>
    </source>
</evidence>
<dbReference type="InterPro" id="IPR057223">
    <property type="entry name" value="DUF7901"/>
</dbReference>
<gene>
    <name evidence="4" type="ORF">KOBOILMI_00001</name>
</gene>
<feature type="region of interest" description="Disordered" evidence="1">
    <location>
        <begin position="1803"/>
        <end position="1832"/>
    </location>
</feature>
<feature type="domain" description="GEVED" evidence="2">
    <location>
        <begin position="1868"/>
        <end position="1938"/>
    </location>
</feature>
<evidence type="ECO:0000313" key="4">
    <source>
        <dbReference type="EMBL" id="QNO54133.1"/>
    </source>
</evidence>
<accession>A0A7G9Z1J9</accession>
<organism evidence="4">
    <name type="scientific">Candidatus Methanophaga sp. ANME-1 ERB7</name>
    <dbReference type="NCBI Taxonomy" id="2759913"/>
    <lineage>
        <taxon>Archaea</taxon>
        <taxon>Methanobacteriati</taxon>
        <taxon>Methanobacteriota</taxon>
        <taxon>Stenosarchaea group</taxon>
        <taxon>Methanomicrobia</taxon>
        <taxon>Candidatus Methanophagales</taxon>
        <taxon>Candidatus Methanophagaceae</taxon>
        <taxon>Candidatus Methanophaga</taxon>
    </lineage>
</organism>
<dbReference type="InterPro" id="IPR045474">
    <property type="entry name" value="GEVED"/>
</dbReference>
<feature type="domain" description="GEVED" evidence="2">
    <location>
        <begin position="1025"/>
        <end position="1105"/>
    </location>
</feature>
<dbReference type="Pfam" id="PF00404">
    <property type="entry name" value="Dockerin_1"/>
    <property type="match status" value="1"/>
</dbReference>
<feature type="domain" description="GEVED" evidence="2">
    <location>
        <begin position="402"/>
        <end position="477"/>
    </location>
</feature>
<dbReference type="InterPro" id="IPR002105">
    <property type="entry name" value="Dockerin_1_rpt"/>
</dbReference>
<protein>
    <recommendedName>
        <fullName evidence="5">Dockerin domain-containing protein</fullName>
    </recommendedName>
</protein>
<feature type="compositionally biased region" description="Acidic residues" evidence="1">
    <location>
        <begin position="352"/>
        <end position="376"/>
    </location>
</feature>